<evidence type="ECO:0008006" key="8">
    <source>
        <dbReference type="Google" id="ProtNLM"/>
    </source>
</evidence>
<feature type="region of interest" description="Disordered" evidence="2">
    <location>
        <begin position="918"/>
        <end position="949"/>
    </location>
</feature>
<dbReference type="InterPro" id="IPR005018">
    <property type="entry name" value="DOMON_domain"/>
</dbReference>
<dbReference type="PROSITE" id="PS50836">
    <property type="entry name" value="DOMON"/>
    <property type="match status" value="1"/>
</dbReference>
<evidence type="ECO:0000256" key="1">
    <source>
        <dbReference type="PROSITE-ProRule" id="PRU00076"/>
    </source>
</evidence>
<feature type="region of interest" description="Disordered" evidence="2">
    <location>
        <begin position="552"/>
        <end position="591"/>
    </location>
</feature>
<dbReference type="Gene3D" id="2.10.25.10">
    <property type="entry name" value="Laminin"/>
    <property type="match status" value="1"/>
</dbReference>
<feature type="compositionally biased region" description="Basic and acidic residues" evidence="2">
    <location>
        <begin position="929"/>
        <end position="949"/>
    </location>
</feature>
<keyword evidence="1" id="KW-0245">EGF-like domain</keyword>
<dbReference type="EMBL" id="UPTC01000585">
    <property type="protein sequence ID" value="VBB29329.1"/>
    <property type="molecule type" value="Genomic_DNA"/>
</dbReference>
<dbReference type="OrthoDB" id="188511at2759"/>
<dbReference type="CDD" id="cd09631">
    <property type="entry name" value="DOMON_DOH"/>
    <property type="match status" value="1"/>
</dbReference>
<sequence length="1280" mass="147156">MLQLLLLFHLLLWYSAVGHVALTFPLVRFPPLDFLDSARTISPCGVPKPHNPHYTQLYVGESYNFTWRLQYPHQGGYRLSVINETGDIVEQLAPVKGSNYVGIDDQTLQYATVHPTRPCAPCTVLLERQALEWGQAYGFRSCADVNIVQKVQEDDERCSKHGDYENGKCKCRHSYSGELCQYKDYCSTDEDCLNDGKCVKEPNAMIRRTCYCAFGYFGQNCDRTFDAKPESDKCFNYNYPKDENKYNKYGLFGEECFKKTVLNENDFVYSRVVRDELEIILDYKSMSWISIGWRPMEIDRSCRLFPDLENTRYKRNTRWTPISHSTTQMNESKYRDPIDANLMSIPMPKLPKNNGLLRTALLASLHPMDCTDIVIGSVRDGRSRINDMYTRDRSTPLHDIWLDGEESFSAAYGIERDGRTIIMFRRRIAEIEPSDHPLGPGEIFVIYAKGQVMGSYSHAVKSALDQGPVSDHNFYRQDEMKYHGNRNRGVHPIEFVSINERPPSIRPPPQFPQSHPSSVQHPFSEMHDLSTHSAEISPISLSTTMKSETASSFTVALRRPSVTKPNLRSKATIKNKQSMQSTPKPEPEPKLNSREIDYLYFDNGSLTLSYITCILYIPIFDLRFISANGKKGKSIINERQNAQKGTFAENENANVTHLQTGAKDNAMNVHVLRRRNCESSVRHYLNWAKKIVIHVCVHAQKSLEYRAIKIVFGNEDDNNHLNPKRNRGNIIAFRKASHRHSREYEDAFNGDNKHTIKAGRRRRDRSAETNDNVGLILQSIEKSTKYLSRSGYNDDYKGGNGNRFGTLKLLDSNVWKKKGKLTGETDSRQEYDQKKEERHSVCRLQNSNIVQGDGIFSGETQTRAEFTPRKGERYETTRPQTSGLWKEIKHSEDKAAVQHHYKTKPDLYSTIRHQATDALPNNKISETYARTEHSKKKGEQNDVKQSTDSKIWKGNTSETQIGAEFTAKKGERYETKRPVESDLWKKEGQISRDTVSHQDYTGRTGERYETKRPVESDLWKHDGELETKSVSRRDFSPKKGERYAVKKSCDTDVLFSDGSFRAETHSQIEFIAKKGDKFETIKPSSSDIWKDYFTSVISSISYQEQQKQDESFVEIRKKGCSLACTKNLKATYDMAEQSGTCTEKWRTAYTETFYEGVPAEDVRRVIQHEAEKFKLPESYLEGQSIYRTSFKMPKRSAKEVQMTSTKLKELTLWQNNQMKIESQYNTDFVPKLKLCPAIELIKSIAKNHSSTEHFEFHRILGGHHFYEPKATDNMHAEGGS</sequence>
<keyword evidence="1" id="KW-1015">Disulfide bond</keyword>
<feature type="domain" description="DOMON" evidence="5">
    <location>
        <begin position="328"/>
        <end position="450"/>
    </location>
</feature>
<evidence type="ECO:0000256" key="3">
    <source>
        <dbReference type="SAM" id="SignalP"/>
    </source>
</evidence>
<dbReference type="PROSITE" id="PS01186">
    <property type="entry name" value="EGF_2"/>
    <property type="match status" value="1"/>
</dbReference>
<dbReference type="SMART" id="SM00181">
    <property type="entry name" value="EGF"/>
    <property type="match status" value="2"/>
</dbReference>
<feature type="region of interest" description="Disordered" evidence="2">
    <location>
        <begin position="504"/>
        <end position="523"/>
    </location>
</feature>
<evidence type="ECO:0000259" key="4">
    <source>
        <dbReference type="PROSITE" id="PS50026"/>
    </source>
</evidence>
<organism evidence="6 7">
    <name type="scientific">Acanthocheilonema viteae</name>
    <name type="common">Filarial nematode worm</name>
    <name type="synonym">Dipetalonema viteae</name>
    <dbReference type="NCBI Taxonomy" id="6277"/>
    <lineage>
        <taxon>Eukaryota</taxon>
        <taxon>Metazoa</taxon>
        <taxon>Ecdysozoa</taxon>
        <taxon>Nematoda</taxon>
        <taxon>Chromadorea</taxon>
        <taxon>Rhabditida</taxon>
        <taxon>Spirurina</taxon>
        <taxon>Spiruromorpha</taxon>
        <taxon>Filarioidea</taxon>
        <taxon>Onchocercidae</taxon>
        <taxon>Acanthocheilonema</taxon>
    </lineage>
</organism>
<dbReference type="Proteomes" id="UP000276991">
    <property type="component" value="Unassembled WGS sequence"/>
</dbReference>
<evidence type="ECO:0000259" key="5">
    <source>
        <dbReference type="PROSITE" id="PS50836"/>
    </source>
</evidence>
<accession>A0A498SBX4</accession>
<feature type="disulfide bond" evidence="1">
    <location>
        <begin position="212"/>
        <end position="221"/>
    </location>
</feature>
<evidence type="ECO:0000313" key="6">
    <source>
        <dbReference type="EMBL" id="VBB29329.1"/>
    </source>
</evidence>
<feature type="region of interest" description="Disordered" evidence="2">
    <location>
        <begin position="746"/>
        <end position="770"/>
    </location>
</feature>
<feature type="compositionally biased region" description="Basic residues" evidence="2">
    <location>
        <begin position="755"/>
        <end position="764"/>
    </location>
</feature>
<evidence type="ECO:0000313" key="7">
    <source>
        <dbReference type="Proteomes" id="UP000276991"/>
    </source>
</evidence>
<comment type="caution">
    <text evidence="1">Lacks conserved residue(s) required for the propagation of feature annotation.</text>
</comment>
<dbReference type="InterPro" id="IPR045266">
    <property type="entry name" value="DOH_DOMON"/>
</dbReference>
<keyword evidence="3" id="KW-0732">Signal</keyword>
<dbReference type="AlphaFoldDB" id="A0A498SBX4"/>
<feature type="domain" description="EGF-like" evidence="4">
    <location>
        <begin position="182"/>
        <end position="222"/>
    </location>
</feature>
<keyword evidence="7" id="KW-1185">Reference proteome</keyword>
<protein>
    <recommendedName>
        <fullName evidence="8">EGF-like domain-containing protein</fullName>
    </recommendedName>
</protein>
<proteinExistence type="predicted"/>
<dbReference type="InterPro" id="IPR000742">
    <property type="entry name" value="EGF"/>
</dbReference>
<feature type="compositionally biased region" description="Polar residues" evidence="2">
    <location>
        <begin position="572"/>
        <end position="583"/>
    </location>
</feature>
<dbReference type="PANTHER" id="PTHR46901">
    <property type="entry name" value="GH04942P"/>
    <property type="match status" value="1"/>
</dbReference>
<name>A0A498SBX4_ACAVI</name>
<gene>
    <name evidence="6" type="ORF">NAV_LOCUS4132</name>
</gene>
<feature type="signal peptide" evidence="3">
    <location>
        <begin position="1"/>
        <end position="18"/>
    </location>
</feature>
<evidence type="ECO:0000256" key="2">
    <source>
        <dbReference type="SAM" id="MobiDB-lite"/>
    </source>
</evidence>
<dbReference type="PANTHER" id="PTHR46901:SF2">
    <property type="entry name" value="GH04942P"/>
    <property type="match status" value="1"/>
</dbReference>
<dbReference type="STRING" id="6277.A0A498SBX4"/>
<reference evidence="6 7" key="1">
    <citation type="submission" date="2018-08" db="EMBL/GenBank/DDBJ databases">
        <authorList>
            <person name="Laetsch R D."/>
            <person name="Stevens L."/>
            <person name="Kumar S."/>
            <person name="Blaxter L. M."/>
        </authorList>
    </citation>
    <scope>NUCLEOTIDE SEQUENCE [LARGE SCALE GENOMIC DNA]</scope>
</reference>
<feature type="compositionally biased region" description="Low complexity" evidence="2">
    <location>
        <begin position="512"/>
        <end position="523"/>
    </location>
</feature>
<dbReference type="CDD" id="cd00054">
    <property type="entry name" value="EGF_CA"/>
    <property type="match status" value="1"/>
</dbReference>
<dbReference type="PROSITE" id="PS00022">
    <property type="entry name" value="EGF_1"/>
    <property type="match status" value="2"/>
</dbReference>
<dbReference type="SUPFAM" id="SSF57196">
    <property type="entry name" value="EGF/Laminin"/>
    <property type="match status" value="1"/>
</dbReference>
<dbReference type="PROSITE" id="PS50026">
    <property type="entry name" value="EGF_3"/>
    <property type="match status" value="1"/>
</dbReference>
<feature type="chain" id="PRO_5019751313" description="EGF-like domain-containing protein" evidence="3">
    <location>
        <begin position="19"/>
        <end position="1280"/>
    </location>
</feature>